<gene>
    <name evidence="1" type="ORF">ACFFVF_00635</name>
</gene>
<keyword evidence="2" id="KW-1185">Reference proteome</keyword>
<comment type="caution">
    <text evidence="1">The sequence shown here is derived from an EMBL/GenBank/DDBJ whole genome shotgun (WGS) entry which is preliminary data.</text>
</comment>
<dbReference type="EMBL" id="JBHMEY010000001">
    <property type="protein sequence ID" value="MFB9095006.1"/>
    <property type="molecule type" value="Genomic_DNA"/>
</dbReference>
<dbReference type="Proteomes" id="UP001589607">
    <property type="component" value="Unassembled WGS sequence"/>
</dbReference>
<protein>
    <submittedName>
        <fullName evidence="1">Uncharacterized protein</fullName>
    </submittedName>
</protein>
<organism evidence="1 2">
    <name type="scientific">Flavobacterium jumunjinense</name>
    <dbReference type="NCBI Taxonomy" id="998845"/>
    <lineage>
        <taxon>Bacteria</taxon>
        <taxon>Pseudomonadati</taxon>
        <taxon>Bacteroidota</taxon>
        <taxon>Flavobacteriia</taxon>
        <taxon>Flavobacteriales</taxon>
        <taxon>Flavobacteriaceae</taxon>
        <taxon>Flavobacterium</taxon>
    </lineage>
</organism>
<evidence type="ECO:0000313" key="2">
    <source>
        <dbReference type="Proteomes" id="UP001589607"/>
    </source>
</evidence>
<accession>A0ABV5GI11</accession>
<evidence type="ECO:0000313" key="1">
    <source>
        <dbReference type="EMBL" id="MFB9095006.1"/>
    </source>
</evidence>
<proteinExistence type="predicted"/>
<sequence length="140" mass="16868">MDTIRLIAKESLEIIPNKNSRKNKDLKIYAWKLERFQSKIDIGDICYHVFPSSSDCQDQTLKTIAQIINKTTFFDFDYTPIERDFLSIIDQKNNDCYINFIFLNKKWIEEVYCNRLRDSFSEIYFEFKNGELRTFNTIFK</sequence>
<reference evidence="1 2" key="1">
    <citation type="submission" date="2024-09" db="EMBL/GenBank/DDBJ databases">
        <authorList>
            <person name="Sun Q."/>
            <person name="Mori K."/>
        </authorList>
    </citation>
    <scope>NUCLEOTIDE SEQUENCE [LARGE SCALE GENOMIC DNA]</scope>
    <source>
        <strain evidence="1 2">CECT 7955</strain>
    </source>
</reference>
<name>A0ABV5GI11_9FLAO</name>
<dbReference type="RefSeq" id="WP_236454730.1">
    <property type="nucleotide sequence ID" value="NZ_CBCSGE010000007.1"/>
</dbReference>